<protein>
    <submittedName>
        <fullName evidence="2">Uncharacterized protein</fullName>
    </submittedName>
</protein>
<reference evidence="2" key="1">
    <citation type="submission" date="2020-01" db="EMBL/GenBank/DDBJ databases">
        <authorList>
            <person name="Mishra B."/>
        </authorList>
    </citation>
    <scope>NUCLEOTIDE SEQUENCE [LARGE SCALE GENOMIC DNA]</scope>
</reference>
<dbReference type="EMBL" id="CACVBM020001119">
    <property type="protein sequence ID" value="CAA7032413.1"/>
    <property type="molecule type" value="Genomic_DNA"/>
</dbReference>
<dbReference type="AlphaFoldDB" id="A0A6D2IXY6"/>
<dbReference type="Proteomes" id="UP000467841">
    <property type="component" value="Unassembled WGS sequence"/>
</dbReference>
<keyword evidence="3" id="KW-1185">Reference proteome</keyword>
<sequence>MATFRSSAEQVVTIRTTGGEGNGTENGGGGAISPTQHSAKKVRKAIDFTADVAGMDESGNKVVVAEGEKVGENEVPVVSVNLLEPEPAVNENMAQEEGEDGEIWWDEVIEEGEAEKMLEEEDVEKMIEEFADPVESQGESEMQIDGVAGLEKALGAEQFVEIEAKEVGRGKHVTARKIGAKKKPIRTTVGTGGGGALKRLVQGAKTPRKKQAAKAGPRIGDKPIGNGTEGDPTEGSEASSKVN</sequence>
<evidence type="ECO:0000313" key="3">
    <source>
        <dbReference type="Proteomes" id="UP000467841"/>
    </source>
</evidence>
<name>A0A6D2IXY6_9BRAS</name>
<accession>A0A6D2IXY6</accession>
<evidence type="ECO:0000313" key="2">
    <source>
        <dbReference type="EMBL" id="CAA7032413.1"/>
    </source>
</evidence>
<proteinExistence type="predicted"/>
<feature type="compositionally biased region" description="Gly residues" evidence="1">
    <location>
        <begin position="18"/>
        <end position="31"/>
    </location>
</feature>
<organism evidence="2 3">
    <name type="scientific">Microthlaspi erraticum</name>
    <dbReference type="NCBI Taxonomy" id="1685480"/>
    <lineage>
        <taxon>Eukaryota</taxon>
        <taxon>Viridiplantae</taxon>
        <taxon>Streptophyta</taxon>
        <taxon>Embryophyta</taxon>
        <taxon>Tracheophyta</taxon>
        <taxon>Spermatophyta</taxon>
        <taxon>Magnoliopsida</taxon>
        <taxon>eudicotyledons</taxon>
        <taxon>Gunneridae</taxon>
        <taxon>Pentapetalae</taxon>
        <taxon>rosids</taxon>
        <taxon>malvids</taxon>
        <taxon>Brassicales</taxon>
        <taxon>Brassicaceae</taxon>
        <taxon>Coluteocarpeae</taxon>
        <taxon>Microthlaspi</taxon>
    </lineage>
</organism>
<feature type="compositionally biased region" description="Polar residues" evidence="1">
    <location>
        <begin position="1"/>
        <end position="15"/>
    </location>
</feature>
<evidence type="ECO:0000256" key="1">
    <source>
        <dbReference type="SAM" id="MobiDB-lite"/>
    </source>
</evidence>
<feature type="region of interest" description="Disordered" evidence="1">
    <location>
        <begin position="1"/>
        <end position="38"/>
    </location>
</feature>
<comment type="caution">
    <text evidence="2">The sequence shown here is derived from an EMBL/GenBank/DDBJ whole genome shotgun (WGS) entry which is preliminary data.</text>
</comment>
<feature type="region of interest" description="Disordered" evidence="1">
    <location>
        <begin position="178"/>
        <end position="243"/>
    </location>
</feature>
<gene>
    <name evidence="2" type="ORF">MERR_LOCUS19648</name>
</gene>